<dbReference type="Proteomes" id="UP001325248">
    <property type="component" value="Chromosome"/>
</dbReference>
<sequence>MDALADFFVEFMEEEEEDARELCRNIQRIIRCGGQMQDVIDYLQREIVIMDGEDFYQFAEIFMRLWNHTRMHINRGYMPAEMDSPISKKRVQKAAAKLGFRAVDDMPGDKADIIDFQEERRKKVYPNDPCPCGSGKKYKHCCGKKK</sequence>
<organism evidence="1 2">
    <name type="scientific">Blautia producta</name>
    <dbReference type="NCBI Taxonomy" id="33035"/>
    <lineage>
        <taxon>Bacteria</taxon>
        <taxon>Bacillati</taxon>
        <taxon>Bacillota</taxon>
        <taxon>Clostridia</taxon>
        <taxon>Lachnospirales</taxon>
        <taxon>Lachnospiraceae</taxon>
        <taxon>Blautia</taxon>
    </lineage>
</organism>
<dbReference type="EMBL" id="CP136422">
    <property type="protein sequence ID" value="WPX76595.1"/>
    <property type="molecule type" value="Genomic_DNA"/>
</dbReference>
<name>A0ABZ0UI75_9FIRM</name>
<dbReference type="Gene3D" id="3.10.450.50">
    <property type="match status" value="1"/>
</dbReference>
<keyword evidence="2" id="KW-1185">Reference proteome</keyword>
<evidence type="ECO:0008006" key="3">
    <source>
        <dbReference type="Google" id="ProtNLM"/>
    </source>
</evidence>
<protein>
    <recommendedName>
        <fullName evidence="3">SEC-C motif-containing protein</fullName>
    </recommendedName>
</protein>
<reference evidence="1" key="1">
    <citation type="submission" date="2023-10" db="EMBL/GenBank/DDBJ databases">
        <title>Genome sequence of Blautia coccoides DSM 935.</title>
        <authorList>
            <person name="Boeer T."/>
            <person name="Bengelsdorf F.R."/>
            <person name="Daniel R."/>
            <person name="Poehlein A."/>
        </authorList>
    </citation>
    <scope>NUCLEOTIDE SEQUENCE [LARGE SCALE GENOMIC DNA]</scope>
    <source>
        <strain evidence="1">DSM 935</strain>
    </source>
</reference>
<dbReference type="Pfam" id="PF02810">
    <property type="entry name" value="SEC-C"/>
    <property type="match status" value="1"/>
</dbReference>
<dbReference type="InterPro" id="IPR004027">
    <property type="entry name" value="SEC_C_motif"/>
</dbReference>
<evidence type="ECO:0000313" key="2">
    <source>
        <dbReference type="Proteomes" id="UP001325248"/>
    </source>
</evidence>
<accession>A0ABZ0UI75</accession>
<gene>
    <name evidence="1" type="ORF">BLCOC_49810</name>
</gene>
<proteinExistence type="predicted"/>
<dbReference type="PANTHER" id="PTHR33747:SF1">
    <property type="entry name" value="ADENYLATE CYCLASE-ASSOCIATED CAP C-TERMINAL DOMAIN-CONTAINING PROTEIN"/>
    <property type="match status" value="1"/>
</dbReference>
<evidence type="ECO:0000313" key="1">
    <source>
        <dbReference type="EMBL" id="WPX76595.1"/>
    </source>
</evidence>
<dbReference type="PANTHER" id="PTHR33747">
    <property type="entry name" value="UPF0225 PROTEIN SCO1677"/>
    <property type="match status" value="1"/>
</dbReference>
<dbReference type="SUPFAM" id="SSF103642">
    <property type="entry name" value="Sec-C motif"/>
    <property type="match status" value="1"/>
</dbReference>